<evidence type="ECO:0000256" key="1">
    <source>
        <dbReference type="ARBA" id="ARBA00022737"/>
    </source>
</evidence>
<organism evidence="3 4">
    <name type="scientific">Mytilus edulis</name>
    <name type="common">Blue mussel</name>
    <dbReference type="NCBI Taxonomy" id="6550"/>
    <lineage>
        <taxon>Eukaryota</taxon>
        <taxon>Metazoa</taxon>
        <taxon>Spiralia</taxon>
        <taxon>Lophotrochozoa</taxon>
        <taxon>Mollusca</taxon>
        <taxon>Bivalvia</taxon>
        <taxon>Autobranchia</taxon>
        <taxon>Pteriomorphia</taxon>
        <taxon>Mytilida</taxon>
        <taxon>Mytiloidea</taxon>
        <taxon>Mytilidae</taxon>
        <taxon>Mytilinae</taxon>
        <taxon>Mytilus</taxon>
    </lineage>
</organism>
<dbReference type="AlphaFoldDB" id="A0A8S3RM74"/>
<protein>
    <recommendedName>
        <fullName evidence="2">COR domain-containing protein</fullName>
    </recommendedName>
</protein>
<evidence type="ECO:0000313" key="3">
    <source>
        <dbReference type="EMBL" id="CAG2207987.1"/>
    </source>
</evidence>
<dbReference type="Proteomes" id="UP000683360">
    <property type="component" value="Unassembled WGS sequence"/>
</dbReference>
<dbReference type="EMBL" id="CAJPWZ010001097">
    <property type="protein sequence ID" value="CAG2207987.1"/>
    <property type="molecule type" value="Genomic_DNA"/>
</dbReference>
<proteinExistence type="predicted"/>
<comment type="caution">
    <text evidence="3">The sequence shown here is derived from an EMBL/GenBank/DDBJ whole genome shotgun (WGS) entry which is preliminary data.</text>
</comment>
<evidence type="ECO:0000259" key="2">
    <source>
        <dbReference type="Pfam" id="PF16095"/>
    </source>
</evidence>
<dbReference type="Pfam" id="PF16095">
    <property type="entry name" value="COR-A"/>
    <property type="match status" value="1"/>
</dbReference>
<reference evidence="3" key="1">
    <citation type="submission" date="2021-03" db="EMBL/GenBank/DDBJ databases">
        <authorList>
            <person name="Bekaert M."/>
        </authorList>
    </citation>
    <scope>NUCLEOTIDE SEQUENCE</scope>
</reference>
<dbReference type="OrthoDB" id="5962960at2759"/>
<gene>
    <name evidence="3" type="ORF">MEDL_22211</name>
</gene>
<evidence type="ECO:0000313" key="4">
    <source>
        <dbReference type="Proteomes" id="UP000683360"/>
    </source>
</evidence>
<sequence>MDSDEEFERLRLQISGTARQMHNWGELMPLKWILFEHLIEINKKERKDFITFSEMVDMAKHPDINMVDIDDVLDFLRFQHKVGNIIFFNDIPNFIILNPQWLIDAFRCLVSHDIDPKLQHRNDWIEFEQNGQISESLITELFKSKLGSRCLGQTENLLKVMEKFDILVRIDKTCLYIMPSMMPSISFDDVCKTIGIEQPQCKRTSWLCLKFEFLPPAFFNHFYVWFIRRYTPIKVSNGKQSLSSLFRGICIFDLDQSKCTKLLVTMSTDTIALQLLSFSDEEKDFYSICSNIRKDLIEQSEAIKRRYDLTIFYELHFKCSNGRYYESTMSHADLKQCSQYYCEQHQTVHQSEEICSPWMRDVYEHKMTDVSTKYDRQVSVITLEEENYLRIVILIIKVAKRAVQVTFDNEFHPLVLQEVIRKEYPVLMKLKKRE</sequence>
<dbReference type="InterPro" id="IPR032171">
    <property type="entry name" value="COR-A"/>
</dbReference>
<feature type="domain" description="COR" evidence="2">
    <location>
        <begin position="29"/>
        <end position="181"/>
    </location>
</feature>
<keyword evidence="1" id="KW-0677">Repeat</keyword>
<keyword evidence="4" id="KW-1185">Reference proteome</keyword>
<dbReference type="InterPro" id="IPR036388">
    <property type="entry name" value="WH-like_DNA-bd_sf"/>
</dbReference>
<accession>A0A8S3RM74</accession>
<name>A0A8S3RM74_MYTED</name>
<dbReference type="Gene3D" id="1.10.10.10">
    <property type="entry name" value="Winged helix-like DNA-binding domain superfamily/Winged helix DNA-binding domain"/>
    <property type="match status" value="1"/>
</dbReference>